<evidence type="ECO:0000259" key="2">
    <source>
        <dbReference type="Pfam" id="PF00156"/>
    </source>
</evidence>
<accession>A0ABZ2SS43</accession>
<evidence type="ECO:0000256" key="1">
    <source>
        <dbReference type="ARBA" id="ARBA00008007"/>
    </source>
</evidence>
<evidence type="ECO:0000313" key="4">
    <source>
        <dbReference type="Proteomes" id="UP000664360"/>
    </source>
</evidence>
<dbReference type="InterPro" id="IPR051910">
    <property type="entry name" value="ComF/GntX_DNA_util-trans"/>
</dbReference>
<comment type="similarity">
    <text evidence="1">Belongs to the ComF/GntX family.</text>
</comment>
<reference evidence="3 4" key="1">
    <citation type="submission" date="2021-03" db="EMBL/GenBank/DDBJ databases">
        <authorList>
            <person name="Gilmore M.S."/>
            <person name="Schwartzman J."/>
            <person name="Van Tyne D."/>
            <person name="Martin M."/>
            <person name="Earl A.M."/>
            <person name="Manson A.L."/>
            <person name="Straub T."/>
            <person name="Salamzade R."/>
            <person name="Saavedra J."/>
            <person name="Lebreton F."/>
            <person name="Prichula J."/>
            <person name="Schaufler K."/>
            <person name="Gaca A."/>
            <person name="Sgardioli B."/>
            <person name="Wagenaar J."/>
            <person name="Strong T."/>
        </authorList>
    </citation>
    <scope>NUCLEOTIDE SEQUENCE [LARGE SCALE GENOMIC DNA]</scope>
    <source>
        <strain evidence="3 4">DIV1094</strain>
    </source>
</reference>
<dbReference type="SUPFAM" id="SSF53271">
    <property type="entry name" value="PRTase-like"/>
    <property type="match status" value="1"/>
</dbReference>
<dbReference type="CDD" id="cd06223">
    <property type="entry name" value="PRTases_typeI"/>
    <property type="match status" value="1"/>
</dbReference>
<proteinExistence type="inferred from homology"/>
<evidence type="ECO:0000313" key="3">
    <source>
        <dbReference type="EMBL" id="WYJ78585.1"/>
    </source>
</evidence>
<sequence length="234" mass="27389">MMKCVYCKKPSIRNLQLSELLGLAKIPRCCAACHSLFQRIQQEDNRHCQGCQKGVSNLDIAQSRYCQDCLTWIARYPNYAFCHRAFFHYDKAFQAWLKQYKFMGDIQLAQTFIVELQELRKRYKSFIFCPIPLSEERIKERGFNQVSEMLKAAGLPFQELLLREKHQTPQAKKTREQRLATPQPFVYQEDKNKIEGKNILLIDDVYTTGQTMFHAASCLFPQSPNKVQTFSLAR</sequence>
<dbReference type="EMBL" id="CP147250">
    <property type="protein sequence ID" value="WYJ78585.1"/>
    <property type="molecule type" value="Genomic_DNA"/>
</dbReference>
<dbReference type="InterPro" id="IPR000836">
    <property type="entry name" value="PRTase_dom"/>
</dbReference>
<dbReference type="Pfam" id="PF00156">
    <property type="entry name" value="Pribosyltran"/>
    <property type="match status" value="1"/>
</dbReference>
<keyword evidence="4" id="KW-1185">Reference proteome</keyword>
<dbReference type="PANTHER" id="PTHR47505:SF1">
    <property type="entry name" value="DNA UTILIZATION PROTEIN YHGH"/>
    <property type="match status" value="1"/>
</dbReference>
<name>A0ABZ2SS43_9ENTE</name>
<reference evidence="3 4" key="2">
    <citation type="submission" date="2024-03" db="EMBL/GenBank/DDBJ databases">
        <title>The Genome Sequence of Enterococcus sp. DIV1094.</title>
        <authorList>
            <consortium name="The Broad Institute Genomics Platform"/>
            <consortium name="The Broad Institute Microbial Omics Core"/>
            <consortium name="The Broad Institute Genomic Center for Infectious Diseases"/>
            <person name="Earl A."/>
            <person name="Manson A."/>
            <person name="Gilmore M."/>
            <person name="Schwartman J."/>
            <person name="Shea T."/>
            <person name="Abouelleil A."/>
            <person name="Cao P."/>
            <person name="Chapman S."/>
            <person name="Cusick C."/>
            <person name="Young S."/>
            <person name="Neafsey D."/>
            <person name="Nusbaum C."/>
            <person name="Birren B."/>
        </authorList>
    </citation>
    <scope>NUCLEOTIDE SEQUENCE [LARGE SCALE GENOMIC DNA]</scope>
    <source>
        <strain evidence="3 4">DIV1094</strain>
    </source>
</reference>
<organism evidence="3 4">
    <name type="scientific">Candidatus Enterococcus mangumiae</name>
    <dbReference type="NCBI Taxonomy" id="2230878"/>
    <lineage>
        <taxon>Bacteria</taxon>
        <taxon>Bacillati</taxon>
        <taxon>Bacillota</taxon>
        <taxon>Bacilli</taxon>
        <taxon>Lactobacillales</taxon>
        <taxon>Enterococcaceae</taxon>
        <taxon>Enterococcus</taxon>
    </lineage>
</organism>
<dbReference type="InterPro" id="IPR029057">
    <property type="entry name" value="PRTase-like"/>
</dbReference>
<dbReference type="Proteomes" id="UP000664360">
    <property type="component" value="Chromosome"/>
</dbReference>
<protein>
    <submittedName>
        <fullName evidence="3">Competence protein ComFC</fullName>
    </submittedName>
</protein>
<dbReference type="Gene3D" id="3.40.50.2020">
    <property type="match status" value="1"/>
</dbReference>
<feature type="domain" description="Phosphoribosyltransferase" evidence="2">
    <location>
        <begin position="140"/>
        <end position="232"/>
    </location>
</feature>
<gene>
    <name evidence="3" type="ORF">DOK79_000088</name>
</gene>
<dbReference type="PANTHER" id="PTHR47505">
    <property type="entry name" value="DNA UTILIZATION PROTEIN YHGH"/>
    <property type="match status" value="1"/>
</dbReference>